<feature type="transmembrane region" description="Helical" evidence="1">
    <location>
        <begin position="95"/>
        <end position="116"/>
    </location>
</feature>
<proteinExistence type="predicted"/>
<dbReference type="EMBL" id="JACIEH010000003">
    <property type="protein sequence ID" value="MBB4100183.1"/>
    <property type="molecule type" value="Genomic_DNA"/>
</dbReference>
<dbReference type="AlphaFoldDB" id="A0A7W6JV85"/>
<gene>
    <name evidence="2" type="ORF">GGR46_003755</name>
</gene>
<keyword evidence="1" id="KW-0812">Transmembrane</keyword>
<feature type="transmembrane region" description="Helical" evidence="1">
    <location>
        <begin position="191"/>
        <end position="209"/>
    </location>
</feature>
<keyword evidence="1" id="KW-0472">Membrane</keyword>
<evidence type="ECO:0000256" key="1">
    <source>
        <dbReference type="SAM" id="Phobius"/>
    </source>
</evidence>
<sequence>MAGLATLAASMGFPPVDACGPTHGTGPIIALELVRTPAALAELFGPPFCSGTFEAAQLRASWWDALAFIPAYAAFLALGAMALRNDAPRLSRIAVAVLLVAALLDQVEGLILFQLVPHWQSPPGLFDALFFTVRPKFALLGLGSMLLAALAWRGPWLGKVAALPLAAGGLVSLWFLFANPHDPMMMQGHRYAWMALLAFAAIGSIKPSWVSRA</sequence>
<evidence type="ECO:0000313" key="2">
    <source>
        <dbReference type="EMBL" id="MBB4100183.1"/>
    </source>
</evidence>
<protein>
    <submittedName>
        <fullName evidence="2">GNAT superfamily N-acetyltransferase</fullName>
    </submittedName>
</protein>
<reference evidence="2 3" key="1">
    <citation type="submission" date="2020-08" db="EMBL/GenBank/DDBJ databases">
        <title>Genomic Encyclopedia of Type Strains, Phase IV (KMG-IV): sequencing the most valuable type-strain genomes for metagenomic binning, comparative biology and taxonomic classification.</title>
        <authorList>
            <person name="Goeker M."/>
        </authorList>
    </citation>
    <scope>NUCLEOTIDE SEQUENCE [LARGE SCALE GENOMIC DNA]</scope>
    <source>
        <strain evidence="2 3">DSM 101806</strain>
    </source>
</reference>
<organism evidence="2 3">
    <name type="scientific">Sphingomonas kyeonggiensis</name>
    <dbReference type="NCBI Taxonomy" id="1268553"/>
    <lineage>
        <taxon>Bacteria</taxon>
        <taxon>Pseudomonadati</taxon>
        <taxon>Pseudomonadota</taxon>
        <taxon>Alphaproteobacteria</taxon>
        <taxon>Sphingomonadales</taxon>
        <taxon>Sphingomonadaceae</taxon>
        <taxon>Sphingomonas</taxon>
    </lineage>
</organism>
<feature type="transmembrane region" description="Helical" evidence="1">
    <location>
        <begin position="62"/>
        <end position="83"/>
    </location>
</feature>
<accession>A0A7W6JV85</accession>
<dbReference type="RefSeq" id="WP_183999502.1">
    <property type="nucleotide sequence ID" value="NZ_JACIEH010000003.1"/>
</dbReference>
<comment type="caution">
    <text evidence="2">The sequence shown here is derived from an EMBL/GenBank/DDBJ whole genome shotgun (WGS) entry which is preliminary data.</text>
</comment>
<dbReference type="Proteomes" id="UP000557392">
    <property type="component" value="Unassembled WGS sequence"/>
</dbReference>
<evidence type="ECO:0000313" key="3">
    <source>
        <dbReference type="Proteomes" id="UP000557392"/>
    </source>
</evidence>
<keyword evidence="3" id="KW-1185">Reference proteome</keyword>
<name>A0A7W6JV85_9SPHN</name>
<dbReference type="GO" id="GO:0016740">
    <property type="term" value="F:transferase activity"/>
    <property type="evidence" value="ECO:0007669"/>
    <property type="project" value="UniProtKB-KW"/>
</dbReference>
<keyword evidence="2" id="KW-0808">Transferase</keyword>
<keyword evidence="1" id="KW-1133">Transmembrane helix</keyword>
<feature type="transmembrane region" description="Helical" evidence="1">
    <location>
        <begin position="136"/>
        <end position="153"/>
    </location>
</feature>
<feature type="transmembrane region" description="Helical" evidence="1">
    <location>
        <begin position="160"/>
        <end position="179"/>
    </location>
</feature>